<protein>
    <submittedName>
        <fullName evidence="1">Uncharacterized protein</fullName>
    </submittedName>
</protein>
<reference evidence="1 2" key="1">
    <citation type="submission" date="2018-06" db="EMBL/GenBank/DDBJ databases">
        <authorList>
            <consortium name="Pathogen Informatics"/>
            <person name="Doyle S."/>
        </authorList>
    </citation>
    <scope>NUCLEOTIDE SEQUENCE [LARGE SCALE GENOMIC DNA]</scope>
    <source>
        <strain evidence="1 2">NCTC11343</strain>
    </source>
</reference>
<gene>
    <name evidence="1" type="ORF">NCTC11343_05434</name>
</gene>
<evidence type="ECO:0000313" key="1">
    <source>
        <dbReference type="EMBL" id="SPZ94624.1"/>
    </source>
</evidence>
<organism evidence="1 2">
    <name type="scientific">Sphingobacterium multivorum</name>
    <dbReference type="NCBI Taxonomy" id="28454"/>
    <lineage>
        <taxon>Bacteria</taxon>
        <taxon>Pseudomonadati</taxon>
        <taxon>Bacteroidota</taxon>
        <taxon>Sphingobacteriia</taxon>
        <taxon>Sphingobacteriales</taxon>
        <taxon>Sphingobacteriaceae</taxon>
        <taxon>Sphingobacterium</taxon>
    </lineage>
</organism>
<dbReference type="AlphaFoldDB" id="A0A2X2JLF8"/>
<dbReference type="RefSeq" id="WP_112376322.1">
    <property type="nucleotide sequence ID" value="NZ_CP069793.1"/>
</dbReference>
<evidence type="ECO:0000313" key="2">
    <source>
        <dbReference type="Proteomes" id="UP000251241"/>
    </source>
</evidence>
<accession>A0A2X2JLF8</accession>
<sequence length="340" mass="39887">MKVLKLTVESLLISMLFNLIGNHGIYLNRFWTQTYWMWTVAFAIAIGVAVVFTQMFLEAFGTYWQKRYPDLILMSKGRVMTKSIPKGQLCCAILATTISILSIYLFIIYCFASVRSEDTYSLLRSYLLHYMPFIGLGFIAYVIYVFRNGKLWWLTTENVMALLGKEVMSQENTTDRAGTIAPPSALDRTIVIGSLYDVLHKDSPFNLNTLQMDAVRMFDVPFYFSQKRKKEVVLINGIRLEAHHFMQELERLGLDKWYFRINKTCRVNMMHVRQPILPNATYLEFRKEVFDSLKLNMTELEISNLLQITEWMRKEKKLKDFLDNVNNLEHEGWDNLIRLN</sequence>
<dbReference type="Proteomes" id="UP000251241">
    <property type="component" value="Unassembled WGS sequence"/>
</dbReference>
<name>A0A2X2JLF8_SPHMU</name>
<proteinExistence type="predicted"/>
<dbReference type="EMBL" id="UAUU01000011">
    <property type="protein sequence ID" value="SPZ94624.1"/>
    <property type="molecule type" value="Genomic_DNA"/>
</dbReference>
<dbReference type="GeneID" id="97180225"/>